<dbReference type="GO" id="GO:0003723">
    <property type="term" value="F:RNA binding"/>
    <property type="evidence" value="ECO:0007669"/>
    <property type="project" value="UniProtKB-KW"/>
</dbReference>
<evidence type="ECO:0000313" key="4">
    <source>
        <dbReference type="Proteomes" id="UP000015102"/>
    </source>
</evidence>
<dbReference type="AlphaFoldDB" id="T1GHZ5"/>
<dbReference type="OMA" id="DERKWQM"/>
<organism evidence="3 4">
    <name type="scientific">Megaselia scalaris</name>
    <name type="common">Humpbacked fly</name>
    <name type="synonym">Phora scalaris</name>
    <dbReference type="NCBI Taxonomy" id="36166"/>
    <lineage>
        <taxon>Eukaryota</taxon>
        <taxon>Metazoa</taxon>
        <taxon>Ecdysozoa</taxon>
        <taxon>Arthropoda</taxon>
        <taxon>Hexapoda</taxon>
        <taxon>Insecta</taxon>
        <taxon>Pterygota</taxon>
        <taxon>Neoptera</taxon>
        <taxon>Endopterygota</taxon>
        <taxon>Diptera</taxon>
        <taxon>Brachycera</taxon>
        <taxon>Muscomorpha</taxon>
        <taxon>Platypezoidea</taxon>
        <taxon>Phoridae</taxon>
        <taxon>Megaseliini</taxon>
        <taxon>Megaselia</taxon>
    </lineage>
</organism>
<feature type="region of interest" description="Disordered" evidence="2">
    <location>
        <begin position="26"/>
        <end position="73"/>
    </location>
</feature>
<proteinExistence type="predicted"/>
<evidence type="ECO:0000313" key="3">
    <source>
        <dbReference type="EnsemblMetazoa" id="MESCA003061-PA"/>
    </source>
</evidence>
<reference evidence="3" key="2">
    <citation type="submission" date="2015-06" db="UniProtKB">
        <authorList>
            <consortium name="EnsemblMetazoa"/>
        </authorList>
    </citation>
    <scope>IDENTIFICATION</scope>
</reference>
<reference evidence="4" key="1">
    <citation type="submission" date="2013-02" db="EMBL/GenBank/DDBJ databases">
        <authorList>
            <person name="Hughes D."/>
        </authorList>
    </citation>
    <scope>NUCLEOTIDE SEQUENCE</scope>
    <source>
        <strain>Durham</strain>
        <strain evidence="4">NC isolate 2 -- Noor lab</strain>
    </source>
</reference>
<feature type="compositionally biased region" description="Acidic residues" evidence="2">
    <location>
        <begin position="106"/>
        <end position="116"/>
    </location>
</feature>
<dbReference type="STRING" id="36166.T1GHZ5"/>
<evidence type="ECO:0000256" key="1">
    <source>
        <dbReference type="ARBA" id="ARBA00022884"/>
    </source>
</evidence>
<evidence type="ECO:0000256" key="2">
    <source>
        <dbReference type="SAM" id="MobiDB-lite"/>
    </source>
</evidence>
<name>T1GHZ5_MEGSC</name>
<dbReference type="HOGENOM" id="CLU_1257332_0_0_1"/>
<dbReference type="EnsemblMetazoa" id="MESCA003061-RA">
    <property type="protein sequence ID" value="MESCA003061-PA"/>
    <property type="gene ID" value="MESCA003061"/>
</dbReference>
<dbReference type="Proteomes" id="UP000015102">
    <property type="component" value="Unassembled WGS sequence"/>
</dbReference>
<dbReference type="PANTHER" id="PTHR48029:SF1">
    <property type="entry name" value="NUCLEOLAR PROTEIN 8"/>
    <property type="match status" value="1"/>
</dbReference>
<accession>T1GHZ5</accession>
<protein>
    <submittedName>
        <fullName evidence="3">Uncharacterized protein</fullName>
    </submittedName>
</protein>
<feature type="compositionally biased region" description="Basic and acidic residues" evidence="2">
    <location>
        <begin position="117"/>
        <end position="127"/>
    </location>
</feature>
<keyword evidence="4" id="KW-1185">Reference proteome</keyword>
<feature type="compositionally biased region" description="Basic and acidic residues" evidence="2">
    <location>
        <begin position="139"/>
        <end position="151"/>
    </location>
</feature>
<feature type="compositionally biased region" description="Basic and acidic residues" evidence="2">
    <location>
        <begin position="43"/>
        <end position="56"/>
    </location>
</feature>
<feature type="compositionally biased region" description="Acidic residues" evidence="2">
    <location>
        <begin position="57"/>
        <end position="67"/>
    </location>
</feature>
<dbReference type="EMBL" id="CAQQ02394188">
    <property type="status" value="NOT_ANNOTATED_CDS"/>
    <property type="molecule type" value="Genomic_DNA"/>
</dbReference>
<keyword evidence="1" id="KW-0694">RNA-binding</keyword>
<dbReference type="PANTHER" id="PTHR48029">
    <property type="entry name" value="NUCLEOLAR PROTEIN 8"/>
    <property type="match status" value="1"/>
</dbReference>
<dbReference type="EMBL" id="CAQQ02394187">
    <property type="status" value="NOT_ANNOTATED_CDS"/>
    <property type="molecule type" value="Genomic_DNA"/>
</dbReference>
<feature type="region of interest" description="Disordered" evidence="2">
    <location>
        <begin position="106"/>
        <end position="173"/>
    </location>
</feature>
<sequence length="220" mass="25642">MKNQYNQQKTLIQSALSIVDGPKSKKIVFDDDGEVDSGIETSAKSESKPKSKKMELFDEDDEEEEEFKESLDIKEQFHGKKGAKLMKLQAKMGLDPRFKMDSNFLEDDEEEEEEQADGPKEFDERKWQMGLIEQSLGQKVDHSDVSKEGQKKKLKRSMQRYDPSMEEKFLKQKSTQAPPPFFIKITFKSKIPLHKEKVFRPNTSFHFPTFSSLFFHIFGK</sequence>